<organism evidence="9 10">
    <name type="scientific">Candidatus Yanofskybacteria bacterium RIFCSPHIGHO2_02_FULL_43_22</name>
    <dbReference type="NCBI Taxonomy" id="1802681"/>
    <lineage>
        <taxon>Bacteria</taxon>
        <taxon>Candidatus Yanofskyibacteriota</taxon>
    </lineage>
</organism>
<keyword evidence="5 7" id="KW-1133">Transmembrane helix</keyword>
<dbReference type="Gene3D" id="3.40.50.720">
    <property type="entry name" value="NAD(P)-binding Rossmann-like Domain"/>
    <property type="match status" value="1"/>
</dbReference>
<gene>
    <name evidence="9" type="ORF">A3J47_01545</name>
</gene>
<dbReference type="InterPro" id="IPR017475">
    <property type="entry name" value="EPS_sugar_tfrase"/>
</dbReference>
<dbReference type="AlphaFoldDB" id="A0A1F8FKT5"/>
<dbReference type="Proteomes" id="UP000176581">
    <property type="component" value="Unassembled WGS sequence"/>
</dbReference>
<keyword evidence="4 7" id="KW-0812">Transmembrane</keyword>
<dbReference type="Pfam" id="PF02397">
    <property type="entry name" value="Bac_transf"/>
    <property type="match status" value="1"/>
</dbReference>
<comment type="similarity">
    <text evidence="2">Belongs to the bacterial sugar transferase family.</text>
</comment>
<evidence type="ECO:0000256" key="5">
    <source>
        <dbReference type="ARBA" id="ARBA00022989"/>
    </source>
</evidence>
<keyword evidence="3" id="KW-0808">Transferase</keyword>
<comment type="caution">
    <text evidence="9">The sequence shown here is derived from an EMBL/GenBank/DDBJ whole genome shotgun (WGS) entry which is preliminary data.</text>
</comment>
<feature type="domain" description="Bacterial sugar transferase" evidence="8">
    <location>
        <begin position="268"/>
        <end position="460"/>
    </location>
</feature>
<dbReference type="PANTHER" id="PTHR30576:SF0">
    <property type="entry name" value="UNDECAPRENYL-PHOSPHATE N-ACETYLGALACTOSAMINYL 1-PHOSPHATE TRANSFERASE-RELATED"/>
    <property type="match status" value="1"/>
</dbReference>
<evidence type="ECO:0000313" key="10">
    <source>
        <dbReference type="Proteomes" id="UP000176581"/>
    </source>
</evidence>
<evidence type="ECO:0000256" key="1">
    <source>
        <dbReference type="ARBA" id="ARBA00004141"/>
    </source>
</evidence>
<feature type="transmembrane region" description="Helical" evidence="7">
    <location>
        <begin position="85"/>
        <end position="105"/>
    </location>
</feature>
<name>A0A1F8FKT5_9BACT</name>
<feature type="transmembrane region" description="Helical" evidence="7">
    <location>
        <begin position="273"/>
        <end position="294"/>
    </location>
</feature>
<dbReference type="PANTHER" id="PTHR30576">
    <property type="entry name" value="COLANIC BIOSYNTHESIS UDP-GLUCOSE LIPID CARRIER TRANSFERASE"/>
    <property type="match status" value="1"/>
</dbReference>
<evidence type="ECO:0000256" key="6">
    <source>
        <dbReference type="ARBA" id="ARBA00023136"/>
    </source>
</evidence>
<evidence type="ECO:0000259" key="8">
    <source>
        <dbReference type="Pfam" id="PF02397"/>
    </source>
</evidence>
<feature type="transmembrane region" description="Helical" evidence="7">
    <location>
        <begin position="49"/>
        <end position="73"/>
    </location>
</feature>
<protein>
    <recommendedName>
        <fullName evidence="8">Bacterial sugar transferase domain-containing protein</fullName>
    </recommendedName>
</protein>
<dbReference type="InterPro" id="IPR003362">
    <property type="entry name" value="Bact_transf"/>
</dbReference>
<proteinExistence type="inferred from homology"/>
<evidence type="ECO:0000256" key="4">
    <source>
        <dbReference type="ARBA" id="ARBA00022692"/>
    </source>
</evidence>
<dbReference type="GO" id="GO:0016780">
    <property type="term" value="F:phosphotransferase activity, for other substituted phosphate groups"/>
    <property type="evidence" value="ECO:0007669"/>
    <property type="project" value="TreeGrafter"/>
</dbReference>
<keyword evidence="6 7" id="KW-0472">Membrane</keyword>
<sequence length="466" mass="53445">MKKSELYFNVLRLPVDFVMLILAGVSTYFLRTEILFVFRPVLFEFNLPFAKYLYLVLFVSLLFTGSYAVSGLYSLKSRRGFFDELIKIVVASSAGTMLVIIYIFLRQELFDSRFLVLGSWFFAIIFVFVGRILVSRIQKFYVVKRNFGIHNVMVIGNDELATSIVAQIKNEPHNGYRLFKHVLSPEPDEIKKAKTLNLIDEVILTNPDYPEKKILELVNFCHENHIVFKYIPNIYKTLTVNFDIDVIGGLPLIELKRTRLDGWGKVAKRTFDIFSSIFGLVLFSPLFAVTAIVIKLDTPGPVFARLKRVSKNKEFVLYKFRGMIAHDPDGGAESLKVSLAAFNERKDGPLFKMKNDPRITRVGKVIRKYRIDELAQFINILRGDMSLVGPRPHQPDEIEKYEKHHRKLLAIKAGATGLAQVSGSSDIPFEQEAALDTYYIENWSLWIDLKIILKTIFKVFTDKSAV</sequence>
<reference evidence="9 10" key="1">
    <citation type="journal article" date="2016" name="Nat. Commun.">
        <title>Thousands of microbial genomes shed light on interconnected biogeochemical processes in an aquifer system.</title>
        <authorList>
            <person name="Anantharaman K."/>
            <person name="Brown C.T."/>
            <person name="Hug L.A."/>
            <person name="Sharon I."/>
            <person name="Castelle C.J."/>
            <person name="Probst A.J."/>
            <person name="Thomas B.C."/>
            <person name="Singh A."/>
            <person name="Wilkins M.J."/>
            <person name="Karaoz U."/>
            <person name="Brodie E.L."/>
            <person name="Williams K.H."/>
            <person name="Hubbard S.S."/>
            <person name="Banfield J.F."/>
        </authorList>
    </citation>
    <scope>NUCLEOTIDE SEQUENCE [LARGE SCALE GENOMIC DNA]</scope>
</reference>
<accession>A0A1F8FKT5</accession>
<evidence type="ECO:0000313" key="9">
    <source>
        <dbReference type="EMBL" id="OGN13807.1"/>
    </source>
</evidence>
<evidence type="ECO:0000256" key="7">
    <source>
        <dbReference type="SAM" id="Phobius"/>
    </source>
</evidence>
<feature type="transmembrane region" description="Helical" evidence="7">
    <location>
        <begin position="7"/>
        <end position="29"/>
    </location>
</feature>
<dbReference type="GO" id="GO:0016020">
    <property type="term" value="C:membrane"/>
    <property type="evidence" value="ECO:0007669"/>
    <property type="project" value="UniProtKB-SubCell"/>
</dbReference>
<dbReference type="EMBL" id="MGJV01000036">
    <property type="protein sequence ID" value="OGN13807.1"/>
    <property type="molecule type" value="Genomic_DNA"/>
</dbReference>
<dbReference type="NCBIfam" id="TIGR03025">
    <property type="entry name" value="EPS_sugtrans"/>
    <property type="match status" value="1"/>
</dbReference>
<feature type="transmembrane region" description="Helical" evidence="7">
    <location>
        <begin position="117"/>
        <end position="134"/>
    </location>
</feature>
<dbReference type="Pfam" id="PF13727">
    <property type="entry name" value="CoA_binding_3"/>
    <property type="match status" value="1"/>
</dbReference>
<comment type="subcellular location">
    <subcellularLocation>
        <location evidence="1">Membrane</location>
        <topology evidence="1">Multi-pass membrane protein</topology>
    </subcellularLocation>
</comment>
<evidence type="ECO:0000256" key="3">
    <source>
        <dbReference type="ARBA" id="ARBA00022679"/>
    </source>
</evidence>
<evidence type="ECO:0000256" key="2">
    <source>
        <dbReference type="ARBA" id="ARBA00006464"/>
    </source>
</evidence>